<dbReference type="EMBL" id="ML209426">
    <property type="protein sequence ID" value="TFK58347.1"/>
    <property type="molecule type" value="Genomic_DNA"/>
</dbReference>
<organism evidence="1 2">
    <name type="scientific">Pluteus cervinus</name>
    <dbReference type="NCBI Taxonomy" id="181527"/>
    <lineage>
        <taxon>Eukaryota</taxon>
        <taxon>Fungi</taxon>
        <taxon>Dikarya</taxon>
        <taxon>Basidiomycota</taxon>
        <taxon>Agaricomycotina</taxon>
        <taxon>Agaricomycetes</taxon>
        <taxon>Agaricomycetidae</taxon>
        <taxon>Agaricales</taxon>
        <taxon>Pluteineae</taxon>
        <taxon>Pluteaceae</taxon>
        <taxon>Pluteus</taxon>
    </lineage>
</organism>
<evidence type="ECO:0000313" key="2">
    <source>
        <dbReference type="Proteomes" id="UP000308600"/>
    </source>
</evidence>
<reference evidence="1 2" key="1">
    <citation type="journal article" date="2019" name="Nat. Ecol. Evol.">
        <title>Megaphylogeny resolves global patterns of mushroom evolution.</title>
        <authorList>
            <person name="Varga T."/>
            <person name="Krizsan K."/>
            <person name="Foldi C."/>
            <person name="Dima B."/>
            <person name="Sanchez-Garcia M."/>
            <person name="Sanchez-Ramirez S."/>
            <person name="Szollosi G.J."/>
            <person name="Szarkandi J.G."/>
            <person name="Papp V."/>
            <person name="Albert L."/>
            <person name="Andreopoulos W."/>
            <person name="Angelini C."/>
            <person name="Antonin V."/>
            <person name="Barry K.W."/>
            <person name="Bougher N.L."/>
            <person name="Buchanan P."/>
            <person name="Buyck B."/>
            <person name="Bense V."/>
            <person name="Catcheside P."/>
            <person name="Chovatia M."/>
            <person name="Cooper J."/>
            <person name="Damon W."/>
            <person name="Desjardin D."/>
            <person name="Finy P."/>
            <person name="Geml J."/>
            <person name="Haridas S."/>
            <person name="Hughes K."/>
            <person name="Justo A."/>
            <person name="Karasinski D."/>
            <person name="Kautmanova I."/>
            <person name="Kiss B."/>
            <person name="Kocsube S."/>
            <person name="Kotiranta H."/>
            <person name="LaButti K.M."/>
            <person name="Lechner B.E."/>
            <person name="Liimatainen K."/>
            <person name="Lipzen A."/>
            <person name="Lukacs Z."/>
            <person name="Mihaltcheva S."/>
            <person name="Morgado L.N."/>
            <person name="Niskanen T."/>
            <person name="Noordeloos M.E."/>
            <person name="Ohm R.A."/>
            <person name="Ortiz-Santana B."/>
            <person name="Ovrebo C."/>
            <person name="Racz N."/>
            <person name="Riley R."/>
            <person name="Savchenko A."/>
            <person name="Shiryaev A."/>
            <person name="Soop K."/>
            <person name="Spirin V."/>
            <person name="Szebenyi C."/>
            <person name="Tomsovsky M."/>
            <person name="Tulloss R.E."/>
            <person name="Uehling J."/>
            <person name="Grigoriev I.V."/>
            <person name="Vagvolgyi C."/>
            <person name="Papp T."/>
            <person name="Martin F.M."/>
            <person name="Miettinen O."/>
            <person name="Hibbett D.S."/>
            <person name="Nagy L.G."/>
        </authorList>
    </citation>
    <scope>NUCLEOTIDE SEQUENCE [LARGE SCALE GENOMIC DNA]</scope>
    <source>
        <strain evidence="1 2">NL-1719</strain>
    </source>
</reference>
<protein>
    <submittedName>
        <fullName evidence="1">Fucose-specific lectin</fullName>
    </submittedName>
</protein>
<accession>A0ACD2ZYC9</accession>
<evidence type="ECO:0000313" key="1">
    <source>
        <dbReference type="EMBL" id="TFK58347.1"/>
    </source>
</evidence>
<name>A0ACD2ZYC9_9AGAR</name>
<keyword evidence="2" id="KW-1185">Reference proteome</keyword>
<dbReference type="Proteomes" id="UP000308600">
    <property type="component" value="Unassembled WGS sequence"/>
</dbReference>
<gene>
    <name evidence="1" type="ORF">BDN72DRAFT_966371</name>
</gene>
<proteinExistence type="predicted"/>
<sequence length="443" mass="49267">MGYDQPRENEDAKGVAPQVVYYINYGTQNVANGGVLNSDNRDYRGSVYPQFPLLPPYVLPNAYPPPLGFPSPTPSPHIDMNAVSGSNPSNAESGTGSNQQTNQNDPRTAHGHGHPYRPLASIQFQDDSGKHIRVYSQDLNLNLVERFYDNASASAEWTERPTTHIIGRARLSTGLAATCWNSGAEIRVYYIDDHGTLIERAYSGGATGDWYNGKMTGRFLPAPYSKLAAFSFSHRQEQQVNVFYQDIDNKIQEVLFRNGKWGIGSPLPMAMPGTSIAAAGCHGRDRTWVYVQMEDLSIKEIRYADGDWRVGTFISTRSYPPGAPLTLVVLRNSEFWIFAIDETNSVHAIRWDGNRSKTIEITPAGSSLPCSALSVVTVTSGEFSNNSVRLYFQSVETDITELGEYNRNVWHIGNQTPQERTHGSHRDIVQPMPYAFVTFVLDT</sequence>